<sequence length="224" mass="23356">MTRRPIVAATLLIALVGCAPAPDPEKPPTIVAPALAAPSPTDGGAAVALRDRHAATGSLVGLAEKPEHASERLDSDGVACGQPLPLLEREAVSTRVFGTPKGTPPEEFVELAQETVVYPDDATAADAVRRIFDLLEACDRDEEDGQVTAGHSAADLPTGVGVPGRVVAATMTLPDGTRFPHRYGCVHRGRVTRCVGVWTRSAATTGTWFDRAVLATAAGLRAPR</sequence>
<gene>
    <name evidence="2" type="ORF">GA0070213_11779</name>
</gene>
<dbReference type="OrthoDB" id="3379893at2"/>
<feature type="signal peptide" evidence="1">
    <location>
        <begin position="1"/>
        <end position="21"/>
    </location>
</feature>
<feature type="chain" id="PRO_5008720188" description="PknH-like extracellular domain-containing protein" evidence="1">
    <location>
        <begin position="22"/>
        <end position="224"/>
    </location>
</feature>
<name>A0A1C5K2F7_9ACTN</name>
<dbReference type="EMBL" id="FMDM01000017">
    <property type="protein sequence ID" value="SCG77000.1"/>
    <property type="molecule type" value="Genomic_DNA"/>
</dbReference>
<evidence type="ECO:0008006" key="4">
    <source>
        <dbReference type="Google" id="ProtNLM"/>
    </source>
</evidence>
<evidence type="ECO:0000256" key="1">
    <source>
        <dbReference type="SAM" id="SignalP"/>
    </source>
</evidence>
<dbReference type="STRING" id="745366.GA0070213_11779"/>
<protein>
    <recommendedName>
        <fullName evidence="4">PknH-like extracellular domain-containing protein</fullName>
    </recommendedName>
</protein>
<reference evidence="3" key="1">
    <citation type="submission" date="2016-06" db="EMBL/GenBank/DDBJ databases">
        <authorList>
            <person name="Varghese N."/>
            <person name="Submissions Spin"/>
        </authorList>
    </citation>
    <scope>NUCLEOTIDE SEQUENCE [LARGE SCALE GENOMIC DNA]</scope>
    <source>
        <strain evidence="3">DSM 45647</strain>
    </source>
</reference>
<dbReference type="RefSeq" id="WP_091070611.1">
    <property type="nucleotide sequence ID" value="NZ_FMDM01000017.1"/>
</dbReference>
<keyword evidence="3" id="KW-1185">Reference proteome</keyword>
<dbReference type="AlphaFoldDB" id="A0A1C5K2F7"/>
<keyword evidence="1" id="KW-0732">Signal</keyword>
<evidence type="ECO:0000313" key="3">
    <source>
        <dbReference type="Proteomes" id="UP000199360"/>
    </source>
</evidence>
<proteinExistence type="predicted"/>
<accession>A0A1C5K2F7</accession>
<organism evidence="2 3">
    <name type="scientific">Micromonospora humi</name>
    <dbReference type="NCBI Taxonomy" id="745366"/>
    <lineage>
        <taxon>Bacteria</taxon>
        <taxon>Bacillati</taxon>
        <taxon>Actinomycetota</taxon>
        <taxon>Actinomycetes</taxon>
        <taxon>Micromonosporales</taxon>
        <taxon>Micromonosporaceae</taxon>
        <taxon>Micromonospora</taxon>
    </lineage>
</organism>
<dbReference type="PROSITE" id="PS51257">
    <property type="entry name" value="PROKAR_LIPOPROTEIN"/>
    <property type="match status" value="1"/>
</dbReference>
<dbReference type="Proteomes" id="UP000199360">
    <property type="component" value="Unassembled WGS sequence"/>
</dbReference>
<evidence type="ECO:0000313" key="2">
    <source>
        <dbReference type="EMBL" id="SCG77000.1"/>
    </source>
</evidence>